<dbReference type="OrthoDB" id="5360818at2"/>
<dbReference type="AlphaFoldDB" id="A0A1I3GLL9"/>
<dbReference type="InterPro" id="IPR036286">
    <property type="entry name" value="LexA/Signal_pep-like_sf"/>
</dbReference>
<dbReference type="InterPro" id="IPR019533">
    <property type="entry name" value="Peptidase_S26"/>
</dbReference>
<organism evidence="2 3">
    <name type="scientific">Phytopseudomonas argentinensis</name>
    <dbReference type="NCBI Taxonomy" id="289370"/>
    <lineage>
        <taxon>Bacteria</taxon>
        <taxon>Pseudomonadati</taxon>
        <taxon>Pseudomonadota</taxon>
        <taxon>Gammaproteobacteria</taxon>
        <taxon>Pseudomonadales</taxon>
        <taxon>Pseudomonadaceae</taxon>
        <taxon>Phytopseudomonas</taxon>
    </lineage>
</organism>
<feature type="domain" description="Peptidase S26" evidence="1">
    <location>
        <begin position="13"/>
        <end position="167"/>
    </location>
</feature>
<name>A0A1I3GLL9_9GAMM</name>
<accession>A0A1I3GLL9</accession>
<dbReference type="SUPFAM" id="SSF51306">
    <property type="entry name" value="LexA/Signal peptidase"/>
    <property type="match status" value="1"/>
</dbReference>
<dbReference type="GO" id="GO:0004252">
    <property type="term" value="F:serine-type endopeptidase activity"/>
    <property type="evidence" value="ECO:0007669"/>
    <property type="project" value="InterPro"/>
</dbReference>
<dbReference type="GO" id="GO:0006465">
    <property type="term" value="P:signal peptide processing"/>
    <property type="evidence" value="ECO:0007669"/>
    <property type="project" value="InterPro"/>
</dbReference>
<evidence type="ECO:0000313" key="2">
    <source>
        <dbReference type="EMBL" id="SFI24368.1"/>
    </source>
</evidence>
<reference evidence="3" key="1">
    <citation type="submission" date="2016-10" db="EMBL/GenBank/DDBJ databases">
        <authorList>
            <person name="Varghese N."/>
            <person name="Submissions S."/>
        </authorList>
    </citation>
    <scope>NUCLEOTIDE SEQUENCE [LARGE SCALE GENOMIC DNA]</scope>
    <source>
        <strain evidence="3">LMG 22563</strain>
    </source>
</reference>
<dbReference type="STRING" id="289370.SAMN05216602_0192"/>
<proteinExistence type="predicted"/>
<dbReference type="RefSeq" id="WP_074879812.1">
    <property type="nucleotide sequence ID" value="NZ_FORC01000001.1"/>
</dbReference>
<dbReference type="Pfam" id="PF10502">
    <property type="entry name" value="Peptidase_S26"/>
    <property type="match status" value="1"/>
</dbReference>
<sequence length="175" mass="19446">MTATVHRRRRPLALIAGSLFALTWTANYTPMPRLVYNASDSLPIGWYHIETPRSLRPGDTVLINLPHEARTFVAQRGYLPANVPLLKTVAAIAPQHVCVLSGLIVVDSEPVAIRLRVDRKGRVLPQWSGCRQLDDGELFLLSTANPESFDSRYFGPVPVDSVIGRAQPLRVEARQ</sequence>
<evidence type="ECO:0000259" key="1">
    <source>
        <dbReference type="Pfam" id="PF10502"/>
    </source>
</evidence>
<evidence type="ECO:0000313" key="3">
    <source>
        <dbReference type="Proteomes" id="UP000183018"/>
    </source>
</evidence>
<gene>
    <name evidence="2" type="ORF">SAMN05216602_0192</name>
</gene>
<dbReference type="EMBL" id="FORC01000001">
    <property type="protein sequence ID" value="SFI24368.1"/>
    <property type="molecule type" value="Genomic_DNA"/>
</dbReference>
<keyword evidence="3" id="KW-1185">Reference proteome</keyword>
<protein>
    <submittedName>
        <fullName evidence="2">Conjugation peptidase TraF. Serine peptidase. MEROPS family S26C</fullName>
    </submittedName>
</protein>
<dbReference type="Gene3D" id="2.10.109.10">
    <property type="entry name" value="Umud Fragment, subunit A"/>
    <property type="match status" value="1"/>
</dbReference>
<dbReference type="Proteomes" id="UP000183018">
    <property type="component" value="Unassembled WGS sequence"/>
</dbReference>